<evidence type="ECO:0000313" key="2">
    <source>
        <dbReference type="Proteomes" id="UP001209570"/>
    </source>
</evidence>
<organism evidence="1 2">
    <name type="scientific">Pythium insidiosum</name>
    <name type="common">Pythiosis disease agent</name>
    <dbReference type="NCBI Taxonomy" id="114742"/>
    <lineage>
        <taxon>Eukaryota</taxon>
        <taxon>Sar</taxon>
        <taxon>Stramenopiles</taxon>
        <taxon>Oomycota</taxon>
        <taxon>Peronosporomycetes</taxon>
        <taxon>Pythiales</taxon>
        <taxon>Pythiaceae</taxon>
        <taxon>Pythium</taxon>
    </lineage>
</organism>
<protein>
    <submittedName>
        <fullName evidence="1">Uncharacterized protein</fullName>
    </submittedName>
</protein>
<dbReference type="EMBL" id="JAKCXM010000037">
    <property type="protein sequence ID" value="KAJ0406036.1"/>
    <property type="molecule type" value="Genomic_DNA"/>
</dbReference>
<evidence type="ECO:0000313" key="1">
    <source>
        <dbReference type="EMBL" id="KAJ0406036.1"/>
    </source>
</evidence>
<accession>A0AAD5MFM3</accession>
<reference evidence="1" key="1">
    <citation type="submission" date="2021-12" db="EMBL/GenBank/DDBJ databases">
        <title>Prjna785345.</title>
        <authorList>
            <person name="Rujirawat T."/>
            <person name="Krajaejun T."/>
        </authorList>
    </citation>
    <scope>NUCLEOTIDE SEQUENCE</scope>
    <source>
        <strain evidence="1">Pi057C3</strain>
    </source>
</reference>
<gene>
    <name evidence="1" type="ORF">P43SY_010092</name>
</gene>
<name>A0AAD5MFM3_PYTIN</name>
<dbReference type="AlphaFoldDB" id="A0AAD5MFM3"/>
<sequence>MPPFSMAAVCPSSGATKATCYRRKQPCLRKISAYSGGFVDADCPLPRRHPPKRLSFADQHGHQLALEREYSPLQAPIYCNNLLVFAHHVTYQDADDAAGRWQRLCFSAQYFSWSSPERLALYVASCSLVGCLALGLSHWKTSS</sequence>
<comment type="caution">
    <text evidence="1">The sequence shown here is derived from an EMBL/GenBank/DDBJ whole genome shotgun (WGS) entry which is preliminary data.</text>
</comment>
<proteinExistence type="predicted"/>
<keyword evidence="2" id="KW-1185">Reference proteome</keyword>
<dbReference type="Proteomes" id="UP001209570">
    <property type="component" value="Unassembled WGS sequence"/>
</dbReference>